<name>A0A0E9RK20_ANGAN</name>
<evidence type="ECO:0000313" key="1">
    <source>
        <dbReference type="EMBL" id="JAH28693.1"/>
    </source>
</evidence>
<organism evidence="1">
    <name type="scientific">Anguilla anguilla</name>
    <name type="common">European freshwater eel</name>
    <name type="synonym">Muraena anguilla</name>
    <dbReference type="NCBI Taxonomy" id="7936"/>
    <lineage>
        <taxon>Eukaryota</taxon>
        <taxon>Metazoa</taxon>
        <taxon>Chordata</taxon>
        <taxon>Craniata</taxon>
        <taxon>Vertebrata</taxon>
        <taxon>Euteleostomi</taxon>
        <taxon>Actinopterygii</taxon>
        <taxon>Neopterygii</taxon>
        <taxon>Teleostei</taxon>
        <taxon>Anguilliformes</taxon>
        <taxon>Anguillidae</taxon>
        <taxon>Anguilla</taxon>
    </lineage>
</organism>
<dbReference type="EMBL" id="GBXM01079884">
    <property type="protein sequence ID" value="JAH28693.1"/>
    <property type="molecule type" value="Transcribed_RNA"/>
</dbReference>
<accession>A0A0E9RK20</accession>
<protein>
    <submittedName>
        <fullName evidence="1">Uncharacterized protein</fullName>
    </submittedName>
</protein>
<proteinExistence type="predicted"/>
<dbReference type="AlphaFoldDB" id="A0A0E9RK20"/>
<sequence length="78" mass="9058">MKQANKNKCPSETELLMRCQFWPSTITSLHSSPPLRSSDKWHFHNPLHKTSLLKDICTSKGQPCEGKEEEKKNLRMSF</sequence>
<reference evidence="1" key="2">
    <citation type="journal article" date="2015" name="Fish Shellfish Immunol.">
        <title>Early steps in the European eel (Anguilla anguilla)-Vibrio vulnificus interaction in the gills: Role of the RtxA13 toxin.</title>
        <authorList>
            <person name="Callol A."/>
            <person name="Pajuelo D."/>
            <person name="Ebbesson L."/>
            <person name="Teles M."/>
            <person name="MacKenzie S."/>
            <person name="Amaro C."/>
        </authorList>
    </citation>
    <scope>NUCLEOTIDE SEQUENCE</scope>
</reference>
<reference evidence="1" key="1">
    <citation type="submission" date="2014-11" db="EMBL/GenBank/DDBJ databases">
        <authorList>
            <person name="Amaro Gonzalez C."/>
        </authorList>
    </citation>
    <scope>NUCLEOTIDE SEQUENCE</scope>
</reference>